<dbReference type="Pfam" id="PF12915">
    <property type="entry name" value="DUF3833"/>
    <property type="match status" value="1"/>
</dbReference>
<organism evidence="1 2">
    <name type="scientific">Jiella pelagia</name>
    <dbReference type="NCBI Taxonomy" id="2986949"/>
    <lineage>
        <taxon>Bacteria</taxon>
        <taxon>Pseudomonadati</taxon>
        <taxon>Pseudomonadota</taxon>
        <taxon>Alphaproteobacteria</taxon>
        <taxon>Hyphomicrobiales</taxon>
        <taxon>Aurantimonadaceae</taxon>
        <taxon>Jiella</taxon>
    </lineage>
</organism>
<dbReference type="EMBL" id="CP114029">
    <property type="protein sequence ID" value="WAP67910.1"/>
    <property type="molecule type" value="Genomic_DNA"/>
</dbReference>
<name>A0ABY7C245_9HYPH</name>
<proteinExistence type="predicted"/>
<evidence type="ECO:0000313" key="2">
    <source>
        <dbReference type="Proteomes" id="UP001164020"/>
    </source>
</evidence>
<dbReference type="Proteomes" id="UP001164020">
    <property type="component" value="Chromosome"/>
</dbReference>
<accession>A0ABY7C245</accession>
<reference evidence="1" key="1">
    <citation type="submission" date="2022-12" db="EMBL/GenBank/DDBJ databases">
        <title>Jiella pelagia sp. nov., isolated from phosphonate enriched culture of Northwest Pacific surface seawater.</title>
        <authorList>
            <person name="Shin D.Y."/>
            <person name="Hwang C.Y."/>
        </authorList>
    </citation>
    <scope>NUCLEOTIDE SEQUENCE</scope>
    <source>
        <strain evidence="1">HL-NP1</strain>
    </source>
</reference>
<dbReference type="RefSeq" id="WP_268880381.1">
    <property type="nucleotide sequence ID" value="NZ_CP114029.1"/>
</dbReference>
<sequence>MMERGEGQKRGRRGWIFAAVVLVAAVVAVVVLAQPWQAADAWSSEVTAQRAEGTLSLPDFFDGSATSSGTITTALIFDEAFTATFSGTVDGNRLRLDERFRFEDGERLQRWDLERSADGTYRGTVETELSDGTMAPAVPVEGRTFAEGVVLAYDGYAPGGGHTLLGFRHVMRRLSAETVRNRVTIAKFGLAIASADVIFRRGEK</sequence>
<dbReference type="InterPro" id="IPR024409">
    <property type="entry name" value="DUF3833"/>
</dbReference>
<protein>
    <submittedName>
        <fullName evidence="1">DUF3833 family protein</fullName>
    </submittedName>
</protein>
<evidence type="ECO:0000313" key="1">
    <source>
        <dbReference type="EMBL" id="WAP67910.1"/>
    </source>
</evidence>
<gene>
    <name evidence="1" type="ORF">OH818_21100</name>
</gene>
<keyword evidence="2" id="KW-1185">Reference proteome</keyword>